<proteinExistence type="predicted"/>
<dbReference type="InterPro" id="IPR004963">
    <property type="entry name" value="PAE/NOTUM"/>
</dbReference>
<dbReference type="EMBL" id="CAFBLJ010000015">
    <property type="protein sequence ID" value="CAB4860837.1"/>
    <property type="molecule type" value="Genomic_DNA"/>
</dbReference>
<dbReference type="GO" id="GO:0016787">
    <property type="term" value="F:hydrolase activity"/>
    <property type="evidence" value="ECO:0007669"/>
    <property type="project" value="InterPro"/>
</dbReference>
<name>A0A6J7CR36_9ZZZZ</name>
<evidence type="ECO:0000313" key="2">
    <source>
        <dbReference type="EMBL" id="CAB4860837.1"/>
    </source>
</evidence>
<evidence type="ECO:0000256" key="1">
    <source>
        <dbReference type="SAM" id="MobiDB-lite"/>
    </source>
</evidence>
<gene>
    <name evidence="2" type="ORF">UFOPK3304_00446</name>
</gene>
<protein>
    <submittedName>
        <fullName evidence="2">Unannotated protein</fullName>
    </submittedName>
</protein>
<sequence length="386" mass="40984">MASRQFSSTSFRIGTTFAVVGLLALASCGGDDSASSADTSVSSTEAIATTEAPVTETNAPEPTDAPVVAPTWETVDAPSDCMCADGSAFHFYVREASPTKVLFYLEGGGACFSAEMCKPGSGTYSETISPVSKLEDSPGIFDFANPENPFADYSVVYVPYCTGDVHAGNTTKDYGNGVVTQHKGFVNASNALDTMIERFPDTTQLVVAGSSAGSFPTPVFAALAGDQLPNADLKVFADSSGAIPDAMGFVIGNWGTLETLPDWPELVGVTVDQFTPAYTFIKAAEHNPKIRFARHDFAFDSVLSSFARMAGLSPDDLVSVMRTNEAKVEATGVNVANWISPGDDHTIAVRDEFYTEEMNGVRFVDWFTAFMNDSPEADNYCVDCAG</sequence>
<reference evidence="2" key="1">
    <citation type="submission" date="2020-05" db="EMBL/GenBank/DDBJ databases">
        <authorList>
            <person name="Chiriac C."/>
            <person name="Salcher M."/>
            <person name="Ghai R."/>
            <person name="Kavagutti S V."/>
        </authorList>
    </citation>
    <scope>NUCLEOTIDE SEQUENCE</scope>
</reference>
<feature type="region of interest" description="Disordered" evidence="1">
    <location>
        <begin position="35"/>
        <end position="66"/>
    </location>
</feature>
<dbReference type="Pfam" id="PF03283">
    <property type="entry name" value="PAE"/>
    <property type="match status" value="1"/>
</dbReference>
<dbReference type="PROSITE" id="PS51257">
    <property type="entry name" value="PROKAR_LIPOPROTEIN"/>
    <property type="match status" value="1"/>
</dbReference>
<dbReference type="SUPFAM" id="SSF53474">
    <property type="entry name" value="alpha/beta-Hydrolases"/>
    <property type="match status" value="1"/>
</dbReference>
<dbReference type="AlphaFoldDB" id="A0A6J7CR36"/>
<organism evidence="2">
    <name type="scientific">freshwater metagenome</name>
    <dbReference type="NCBI Taxonomy" id="449393"/>
    <lineage>
        <taxon>unclassified sequences</taxon>
        <taxon>metagenomes</taxon>
        <taxon>ecological metagenomes</taxon>
    </lineage>
</organism>
<dbReference type="PANTHER" id="PTHR21562">
    <property type="entry name" value="NOTUM-RELATED"/>
    <property type="match status" value="1"/>
</dbReference>
<feature type="compositionally biased region" description="Low complexity" evidence="1">
    <location>
        <begin position="35"/>
        <end position="44"/>
    </location>
</feature>
<dbReference type="PANTHER" id="PTHR21562:SF83">
    <property type="entry name" value="PECTIN ACETYLESTERASE 4"/>
    <property type="match status" value="1"/>
</dbReference>
<accession>A0A6J7CR36</accession>
<dbReference type="InterPro" id="IPR029058">
    <property type="entry name" value="AB_hydrolase_fold"/>
</dbReference>